<organism evidence="1 2">
    <name type="scientific">Geodia barretti</name>
    <name type="common">Barrett's horny sponge</name>
    <dbReference type="NCBI Taxonomy" id="519541"/>
    <lineage>
        <taxon>Eukaryota</taxon>
        <taxon>Metazoa</taxon>
        <taxon>Porifera</taxon>
        <taxon>Demospongiae</taxon>
        <taxon>Heteroscleromorpha</taxon>
        <taxon>Tetractinellida</taxon>
        <taxon>Astrophorina</taxon>
        <taxon>Geodiidae</taxon>
        <taxon>Geodia</taxon>
    </lineage>
</organism>
<dbReference type="Proteomes" id="UP001174909">
    <property type="component" value="Unassembled WGS sequence"/>
</dbReference>
<dbReference type="EMBL" id="CASHTH010003996">
    <property type="protein sequence ID" value="CAI8052239.1"/>
    <property type="molecule type" value="Genomic_DNA"/>
</dbReference>
<gene>
    <name evidence="1" type="ORF">GBAR_LOCUS28591</name>
</gene>
<sequence>MRQLDRAAFRRQATLPAVFLPEPTLCSKFLRKLQHVVLRYPRIKNVQTSVGEGEKEEKVVLLTPESCLQTPLSPDDLQWITDNRGRMGTHTVSLDYHSYSPRAVLAAVLPADSDEIPTGFE</sequence>
<keyword evidence="2" id="KW-1185">Reference proteome</keyword>
<name>A0AA35XCC6_GEOBA</name>
<accession>A0AA35XCC6</accession>
<proteinExistence type="predicted"/>
<protein>
    <submittedName>
        <fullName evidence="1">tRNA (Guanine(37)-N1)-methyltransferase</fullName>
    </submittedName>
</protein>
<evidence type="ECO:0000313" key="2">
    <source>
        <dbReference type="Proteomes" id="UP001174909"/>
    </source>
</evidence>
<dbReference type="AlphaFoldDB" id="A0AA35XCC6"/>
<feature type="non-terminal residue" evidence="1">
    <location>
        <position position="121"/>
    </location>
</feature>
<comment type="caution">
    <text evidence="1">The sequence shown here is derived from an EMBL/GenBank/DDBJ whole genome shotgun (WGS) entry which is preliminary data.</text>
</comment>
<evidence type="ECO:0000313" key="1">
    <source>
        <dbReference type="EMBL" id="CAI8052239.1"/>
    </source>
</evidence>
<reference evidence="1" key="1">
    <citation type="submission" date="2023-03" db="EMBL/GenBank/DDBJ databases">
        <authorList>
            <person name="Steffen K."/>
            <person name="Cardenas P."/>
        </authorList>
    </citation>
    <scope>NUCLEOTIDE SEQUENCE</scope>
</reference>